<dbReference type="Gene3D" id="3.10.450.50">
    <property type="match status" value="1"/>
</dbReference>
<keyword evidence="3" id="KW-0223">Dioxygenase</keyword>
<dbReference type="GO" id="GO:0051213">
    <property type="term" value="F:dioxygenase activity"/>
    <property type="evidence" value="ECO:0007669"/>
    <property type="project" value="UniProtKB-KW"/>
</dbReference>
<protein>
    <submittedName>
        <fullName evidence="3">3-phenylpropionate/cinnamic acid dioxygenase, small subunit</fullName>
    </submittedName>
</protein>
<dbReference type="CDD" id="cd00667">
    <property type="entry name" value="ring_hydroxylating_dioxygenases_beta"/>
    <property type="match status" value="1"/>
</dbReference>
<organism evidence="3 4">
    <name type="scientific">Alteribacillus bidgolensis</name>
    <dbReference type="NCBI Taxonomy" id="930129"/>
    <lineage>
        <taxon>Bacteria</taxon>
        <taxon>Bacillati</taxon>
        <taxon>Bacillota</taxon>
        <taxon>Bacilli</taxon>
        <taxon>Bacillales</taxon>
        <taxon>Bacillaceae</taxon>
        <taxon>Alteribacillus</taxon>
    </lineage>
</organism>
<dbReference type="InterPro" id="IPR000391">
    <property type="entry name" value="Rng_hydr_dOase-bsu"/>
</dbReference>
<proteinExistence type="inferred from homology"/>
<dbReference type="InterPro" id="IPR032710">
    <property type="entry name" value="NTF2-like_dom_sf"/>
</dbReference>
<keyword evidence="2" id="KW-0560">Oxidoreductase</keyword>
<dbReference type="NCBIfam" id="NF007479">
    <property type="entry name" value="PRK10069.1"/>
    <property type="match status" value="1"/>
</dbReference>
<dbReference type="SUPFAM" id="SSF54427">
    <property type="entry name" value="NTF2-like"/>
    <property type="match status" value="1"/>
</dbReference>
<dbReference type="OrthoDB" id="7446267at2"/>
<dbReference type="RefSeq" id="WP_091582237.1">
    <property type="nucleotide sequence ID" value="NZ_FNDU01000003.1"/>
</dbReference>
<evidence type="ECO:0000313" key="3">
    <source>
        <dbReference type="EMBL" id="SDH84447.1"/>
    </source>
</evidence>
<evidence type="ECO:0000313" key="4">
    <source>
        <dbReference type="Proteomes" id="UP000199017"/>
    </source>
</evidence>
<accession>A0A1G8FQT7</accession>
<dbReference type="Pfam" id="PF00866">
    <property type="entry name" value="Ring_hydroxyl_B"/>
    <property type="match status" value="1"/>
</dbReference>
<dbReference type="GO" id="GO:0019380">
    <property type="term" value="P:3-phenylpropionate catabolic process"/>
    <property type="evidence" value="ECO:0007669"/>
    <property type="project" value="TreeGrafter"/>
</dbReference>
<dbReference type="PANTHER" id="PTHR41534:SF2">
    <property type="entry name" value="3-PHENYLPROPIONATE_CINNAMIC ACID DIOXYGENASE SUBUNIT BETA"/>
    <property type="match status" value="1"/>
</dbReference>
<reference evidence="3 4" key="1">
    <citation type="submission" date="2016-10" db="EMBL/GenBank/DDBJ databases">
        <authorList>
            <person name="de Groot N.N."/>
        </authorList>
    </citation>
    <scope>NUCLEOTIDE SEQUENCE [LARGE SCALE GENOMIC DNA]</scope>
    <source>
        <strain evidence="4">P4B,CCM 7963,CECT 7998,DSM 25260,IBRC-M 10614,KCTC 13821</strain>
    </source>
</reference>
<name>A0A1G8FQT7_9BACI</name>
<evidence type="ECO:0000256" key="2">
    <source>
        <dbReference type="ARBA" id="ARBA00023002"/>
    </source>
</evidence>
<dbReference type="STRING" id="930129.SAMN05216352_10346"/>
<dbReference type="AlphaFoldDB" id="A0A1G8FQT7"/>
<dbReference type="Proteomes" id="UP000199017">
    <property type="component" value="Unassembled WGS sequence"/>
</dbReference>
<evidence type="ECO:0000256" key="1">
    <source>
        <dbReference type="ARBA" id="ARBA00009570"/>
    </source>
</evidence>
<dbReference type="PANTHER" id="PTHR41534">
    <property type="entry name" value="BLR3401 PROTEIN"/>
    <property type="match status" value="1"/>
</dbReference>
<keyword evidence="4" id="KW-1185">Reference proteome</keyword>
<comment type="similarity">
    <text evidence="1">Belongs to the bacterial ring-hydroxylating dioxygenase beta subunit family.</text>
</comment>
<sequence length="170" mass="20572">MSITKAAEIKYQFENWLIQEAKLLDRIEFDNWYELMHSDLQYLMPVRVNKEGNERPDYSTEMFAFQDDIDTLKMRVERLKTDYAWAELPPSRTRRFVSNVDVLEYEENNYALVESYLLIYRSRTDDIHHDLISGERRDEFKYEDGSWKLSKRFFIVDQTTINTRNLAIFV</sequence>
<dbReference type="EMBL" id="FNDU01000003">
    <property type="protein sequence ID" value="SDH84447.1"/>
    <property type="molecule type" value="Genomic_DNA"/>
</dbReference>
<gene>
    <name evidence="3" type="ORF">SAMN05216352_10346</name>
</gene>